<sequence length="189" mass="20084">MEATIENPNCKGGISHNYEGHDRGSYEYERGCTEVWKRVEGSLKDEGTEKGTEYCNDIRVGNKGMELKKMRMNKANGVVELACFGSICQQDKWIKQQEGLIPGHEGLWVVERGPGSDSIGYIVGSAPGNVISSAGQNLGGVPSSGFVPNGSSNGNGKIGLVTPSCSTVEGVNNHKILGATVGLMNHIES</sequence>
<evidence type="ECO:0000313" key="2">
    <source>
        <dbReference type="Proteomes" id="UP001396334"/>
    </source>
</evidence>
<reference evidence="1 2" key="1">
    <citation type="journal article" date="2024" name="G3 (Bethesda)">
        <title>Genome assembly of Hibiscus sabdariffa L. provides insights into metabolisms of medicinal natural products.</title>
        <authorList>
            <person name="Kim T."/>
        </authorList>
    </citation>
    <scope>NUCLEOTIDE SEQUENCE [LARGE SCALE GENOMIC DNA]</scope>
    <source>
        <strain evidence="1">TK-2024</strain>
        <tissue evidence="1">Old leaves</tissue>
    </source>
</reference>
<dbReference type="EMBL" id="JBBPBN010000001">
    <property type="protein sequence ID" value="KAK9045961.1"/>
    <property type="molecule type" value="Genomic_DNA"/>
</dbReference>
<comment type="caution">
    <text evidence="1">The sequence shown here is derived from an EMBL/GenBank/DDBJ whole genome shotgun (WGS) entry which is preliminary data.</text>
</comment>
<protein>
    <submittedName>
        <fullName evidence="1">Uncharacterized protein</fullName>
    </submittedName>
</protein>
<organism evidence="1 2">
    <name type="scientific">Hibiscus sabdariffa</name>
    <name type="common">roselle</name>
    <dbReference type="NCBI Taxonomy" id="183260"/>
    <lineage>
        <taxon>Eukaryota</taxon>
        <taxon>Viridiplantae</taxon>
        <taxon>Streptophyta</taxon>
        <taxon>Embryophyta</taxon>
        <taxon>Tracheophyta</taxon>
        <taxon>Spermatophyta</taxon>
        <taxon>Magnoliopsida</taxon>
        <taxon>eudicotyledons</taxon>
        <taxon>Gunneridae</taxon>
        <taxon>Pentapetalae</taxon>
        <taxon>rosids</taxon>
        <taxon>malvids</taxon>
        <taxon>Malvales</taxon>
        <taxon>Malvaceae</taxon>
        <taxon>Malvoideae</taxon>
        <taxon>Hibiscus</taxon>
    </lineage>
</organism>
<accession>A0ABR2U8F4</accession>
<dbReference type="Proteomes" id="UP001396334">
    <property type="component" value="Unassembled WGS sequence"/>
</dbReference>
<name>A0ABR2U8F4_9ROSI</name>
<proteinExistence type="predicted"/>
<evidence type="ECO:0000313" key="1">
    <source>
        <dbReference type="EMBL" id="KAK9045961.1"/>
    </source>
</evidence>
<gene>
    <name evidence="1" type="ORF">V6N11_051864</name>
</gene>
<keyword evidence="2" id="KW-1185">Reference proteome</keyword>